<dbReference type="Proteomes" id="UP000182624">
    <property type="component" value="Unassembled WGS sequence"/>
</dbReference>
<evidence type="ECO:0000313" key="3">
    <source>
        <dbReference type="Proteomes" id="UP000182624"/>
    </source>
</evidence>
<protein>
    <submittedName>
        <fullName evidence="2">Uncharacterized protein</fullName>
    </submittedName>
</protein>
<feature type="compositionally biased region" description="Low complexity" evidence="1">
    <location>
        <begin position="25"/>
        <end position="38"/>
    </location>
</feature>
<feature type="region of interest" description="Disordered" evidence="1">
    <location>
        <begin position="23"/>
        <end position="46"/>
    </location>
</feature>
<dbReference type="AlphaFoldDB" id="A0A1I5UKE6"/>
<proteinExistence type="predicted"/>
<evidence type="ECO:0000256" key="1">
    <source>
        <dbReference type="SAM" id="MobiDB-lite"/>
    </source>
</evidence>
<gene>
    <name evidence="2" type="ORF">SAMN04487928_11344</name>
</gene>
<evidence type="ECO:0000313" key="2">
    <source>
        <dbReference type="EMBL" id="SFP95722.1"/>
    </source>
</evidence>
<name>A0A1I5UKE6_9FIRM</name>
<sequence length="54" mass="6407">MTALHDYTHKKIEESRKDMKYTFLNNSNTPNTNPVNTNQGTFGVMNDEEKQYFY</sequence>
<organism evidence="2 3">
    <name type="scientific">Butyrivibrio proteoclasticus</name>
    <dbReference type="NCBI Taxonomy" id="43305"/>
    <lineage>
        <taxon>Bacteria</taxon>
        <taxon>Bacillati</taxon>
        <taxon>Bacillota</taxon>
        <taxon>Clostridia</taxon>
        <taxon>Lachnospirales</taxon>
        <taxon>Lachnospiraceae</taxon>
        <taxon>Butyrivibrio</taxon>
    </lineage>
</organism>
<keyword evidence="3" id="KW-1185">Reference proteome</keyword>
<reference evidence="3" key="1">
    <citation type="submission" date="2016-10" db="EMBL/GenBank/DDBJ databases">
        <authorList>
            <person name="Varghese N."/>
            <person name="Submissions S."/>
        </authorList>
    </citation>
    <scope>NUCLEOTIDE SEQUENCE [LARGE SCALE GENOMIC DNA]</scope>
    <source>
        <strain evidence="3">P18</strain>
    </source>
</reference>
<dbReference type="EMBL" id="FOXO01000013">
    <property type="protein sequence ID" value="SFP95722.1"/>
    <property type="molecule type" value="Genomic_DNA"/>
</dbReference>
<accession>A0A1I5UKE6</accession>